<keyword evidence="1" id="KW-0378">Hydrolase</keyword>
<evidence type="ECO:0000313" key="4">
    <source>
        <dbReference type="Proteomes" id="UP000786183"/>
    </source>
</evidence>
<dbReference type="Gene3D" id="3.20.20.140">
    <property type="entry name" value="Metal-dependent hydrolases"/>
    <property type="match status" value="1"/>
</dbReference>
<dbReference type="Pfam" id="PF01979">
    <property type="entry name" value="Amidohydro_1"/>
    <property type="match status" value="1"/>
</dbReference>
<evidence type="ECO:0000313" key="3">
    <source>
        <dbReference type="EMBL" id="MBZ7987348.1"/>
    </source>
</evidence>
<comment type="caution">
    <text evidence="3">The sequence shown here is derived from an EMBL/GenBank/DDBJ whole genome shotgun (WGS) entry which is preliminary data.</text>
</comment>
<dbReference type="PANTHER" id="PTHR43794">
    <property type="entry name" value="AMINOHYDROLASE SSNA-RELATED"/>
    <property type="match status" value="1"/>
</dbReference>
<dbReference type="InterPro" id="IPR050287">
    <property type="entry name" value="MTA/SAH_deaminase"/>
</dbReference>
<organism evidence="3 4">
    <name type="scientific">Campylobacter canadensis</name>
    <dbReference type="NCBI Taxonomy" id="449520"/>
    <lineage>
        <taxon>Bacteria</taxon>
        <taxon>Pseudomonadati</taxon>
        <taxon>Campylobacterota</taxon>
        <taxon>Epsilonproteobacteria</taxon>
        <taxon>Campylobacterales</taxon>
        <taxon>Campylobacteraceae</taxon>
        <taxon>Campylobacter</taxon>
    </lineage>
</organism>
<proteinExistence type="predicted"/>
<keyword evidence="4" id="KW-1185">Reference proteome</keyword>
<dbReference type="SUPFAM" id="SSF51338">
    <property type="entry name" value="Composite domain of metallo-dependent hydrolases"/>
    <property type="match status" value="1"/>
</dbReference>
<evidence type="ECO:0000256" key="1">
    <source>
        <dbReference type="ARBA" id="ARBA00022801"/>
    </source>
</evidence>
<evidence type="ECO:0000259" key="2">
    <source>
        <dbReference type="Pfam" id="PF01979"/>
    </source>
</evidence>
<dbReference type="PANTHER" id="PTHR43794:SF11">
    <property type="entry name" value="AMIDOHYDROLASE-RELATED DOMAIN-CONTAINING PROTEIN"/>
    <property type="match status" value="1"/>
</dbReference>
<dbReference type="InterPro" id="IPR006680">
    <property type="entry name" value="Amidohydro-rel"/>
</dbReference>
<gene>
    <name evidence="3" type="ORF">AVCANL283_04390</name>
</gene>
<dbReference type="RefSeq" id="WP_224325317.1">
    <property type="nucleotide sequence ID" value="NZ_JACGBB010000007.1"/>
</dbReference>
<sequence>MVNIIKVNAIFDFSTKDFYKKDLVLVFDEKIIEISTFNKAISKYKNAKILDYSEYNLCPVFCNIHSHLEFCTSLLDYGDFVLWLKSIIKNRSQINKEELNKNIKENLLIMLKSGVGYLGEISSFAAQLEELEKSPIKAIIFHEILGANKEVANKNIDFFLQRFYTKTKHKNSISLHSPYSACDEIYDFALSFAKKNDLLISTHYLESKYEKAYLNHKKNALYKYLNSNFKASVLNREFLKGFKDLRALFTHCNYVNDFSCFNENHYITHCLRSNTYLNSRLFNIQQALKDKITLSLGTDGLSSNDSLNFFDELRANLLIHGQKMPLKDLAYELFKAACFNLSPLFLDGLKALSINAKADFILLKNYNYDKEQILIQTILRTKEVKNIFLDGKKII</sequence>
<protein>
    <submittedName>
        <fullName evidence="3">Amidohydrolase family protein</fullName>
    </submittedName>
</protein>
<dbReference type="Gene3D" id="2.30.40.10">
    <property type="entry name" value="Urease, subunit C, domain 1"/>
    <property type="match status" value="1"/>
</dbReference>
<reference evidence="3 4" key="1">
    <citation type="submission" date="2020-07" db="EMBL/GenBank/DDBJ databases">
        <title>Transfer of Campylobacter canadensis to the novel genus Avispirillum gen. nov., that also includes two novel species recovered from migratory waterfowl: Avispirillum anseris sp. nov. and Avispirillum brantae sp. nov.</title>
        <authorList>
            <person name="Miller W.G."/>
            <person name="Chapman M.H."/>
            <person name="Yee E."/>
            <person name="Inglis G.D."/>
        </authorList>
    </citation>
    <scope>NUCLEOTIDE SEQUENCE [LARGE SCALE GENOMIC DNA]</scope>
    <source>
        <strain evidence="3 4">L283</strain>
    </source>
</reference>
<name>A0ABS7WRH1_9BACT</name>
<dbReference type="InterPro" id="IPR032466">
    <property type="entry name" value="Metal_Hydrolase"/>
</dbReference>
<dbReference type="SUPFAM" id="SSF51556">
    <property type="entry name" value="Metallo-dependent hydrolases"/>
    <property type="match status" value="1"/>
</dbReference>
<accession>A0ABS7WRH1</accession>
<feature type="domain" description="Amidohydrolase-related" evidence="2">
    <location>
        <begin position="57"/>
        <end position="392"/>
    </location>
</feature>
<dbReference type="Proteomes" id="UP000786183">
    <property type="component" value="Unassembled WGS sequence"/>
</dbReference>
<dbReference type="InterPro" id="IPR011059">
    <property type="entry name" value="Metal-dep_hydrolase_composite"/>
</dbReference>
<dbReference type="EMBL" id="JACGBB010000007">
    <property type="protein sequence ID" value="MBZ7987348.1"/>
    <property type="molecule type" value="Genomic_DNA"/>
</dbReference>